<keyword evidence="1" id="KW-0808">Transferase</keyword>
<accession>A0A9P5R7S9</accession>
<dbReference type="EMBL" id="JAAAUQ010002501">
    <property type="protein sequence ID" value="KAF9123077.1"/>
    <property type="molecule type" value="Genomic_DNA"/>
</dbReference>
<sequence>MAATPAVNNLNANTKYLSFLPFGGLTNQFISVQNAAFIALKLNRTLILPPIISNSHDRKNTHQRWSRYMGLPRFMQLTGLQVLEWDDVRPMTDAQRQVGLDQGLRSTTIKGPLGPIHTETEEWAAIAENTTCQIIHGYGRPELDINFSARNFLFHFLIRPVFVFAPAPPRKQDKPNAPIVYDNRDSGDVVLVEDILDRYSDYDISPKERAQGKPNLLFLSHTFGVKLAARTGDDWNLIGKNLHFQPKVMEYATLRINQEIQDDKDIEVLPNNDPEEVEITEDERRNPVSEEGTTITDIQAPSTRIPHIAVHLRRDDIWHKCVGAKKGMNNCMIPIERYADAVERARVYASRTLGLHSHLPVVVTTDTQSEEDFQKIKELGWHRLNHSKYQTTEIWGTFGDALVDAAILAHADVLVGSAVSTMSRIAVLRQKGWYDRRSFFPTVEHPKEERRVMMKRRLEDEGEIIVV</sequence>
<evidence type="ECO:0000313" key="4">
    <source>
        <dbReference type="EMBL" id="KAF9123077.1"/>
    </source>
</evidence>
<dbReference type="Gene3D" id="3.40.50.11350">
    <property type="match status" value="1"/>
</dbReference>
<evidence type="ECO:0008006" key="6">
    <source>
        <dbReference type="Google" id="ProtNLM"/>
    </source>
</evidence>
<reference evidence="4" key="1">
    <citation type="journal article" date="2020" name="Fungal Divers.">
        <title>Resolving the Mortierellaceae phylogeny through synthesis of multi-gene phylogenetics and phylogenomics.</title>
        <authorList>
            <person name="Vandepol N."/>
            <person name="Liber J."/>
            <person name="Desiro A."/>
            <person name="Na H."/>
            <person name="Kennedy M."/>
            <person name="Barry K."/>
            <person name="Grigoriev I.V."/>
            <person name="Miller A.N."/>
            <person name="O'Donnell K."/>
            <person name="Stajich J.E."/>
            <person name="Bonito G."/>
        </authorList>
    </citation>
    <scope>NUCLEOTIDE SEQUENCE</scope>
    <source>
        <strain evidence="4">NRRL 6426</strain>
    </source>
</reference>
<dbReference type="InterPro" id="IPR045130">
    <property type="entry name" value="OFUT2-like"/>
</dbReference>
<name>A0A9P5R7S9_9FUNG</name>
<keyword evidence="5" id="KW-1185">Reference proteome</keyword>
<evidence type="ECO:0000256" key="1">
    <source>
        <dbReference type="ARBA" id="ARBA00022679"/>
    </source>
</evidence>
<evidence type="ECO:0000313" key="5">
    <source>
        <dbReference type="Proteomes" id="UP000748756"/>
    </source>
</evidence>
<comment type="caution">
    <text evidence="4">The sequence shown here is derived from an EMBL/GenBank/DDBJ whole genome shotgun (WGS) entry which is preliminary data.</text>
</comment>
<proteinExistence type="predicted"/>
<dbReference type="GO" id="GO:0046922">
    <property type="term" value="F:peptide-O-fucosyltransferase activity"/>
    <property type="evidence" value="ECO:0007669"/>
    <property type="project" value="InterPro"/>
</dbReference>
<dbReference type="Gene3D" id="3.40.50.11340">
    <property type="match status" value="1"/>
</dbReference>
<dbReference type="Proteomes" id="UP000748756">
    <property type="component" value="Unassembled WGS sequence"/>
</dbReference>
<dbReference type="PANTHER" id="PTHR13398:SF0">
    <property type="entry name" value="GDP-FUCOSE PROTEIN O-FUCOSYLTRANSFERASE 2"/>
    <property type="match status" value="1"/>
</dbReference>
<keyword evidence="2" id="KW-0294">Fucose metabolism</keyword>
<gene>
    <name evidence="4" type="ORF">BG015_005411</name>
</gene>
<keyword evidence="3" id="KW-0119">Carbohydrate metabolism</keyword>
<dbReference type="OrthoDB" id="1882547at2759"/>
<evidence type="ECO:0000256" key="2">
    <source>
        <dbReference type="ARBA" id="ARBA00023253"/>
    </source>
</evidence>
<organism evidence="4 5">
    <name type="scientific">Linnemannia schmuckeri</name>
    <dbReference type="NCBI Taxonomy" id="64567"/>
    <lineage>
        <taxon>Eukaryota</taxon>
        <taxon>Fungi</taxon>
        <taxon>Fungi incertae sedis</taxon>
        <taxon>Mucoromycota</taxon>
        <taxon>Mortierellomycotina</taxon>
        <taxon>Mortierellomycetes</taxon>
        <taxon>Mortierellales</taxon>
        <taxon>Mortierellaceae</taxon>
        <taxon>Linnemannia</taxon>
    </lineage>
</organism>
<dbReference type="AlphaFoldDB" id="A0A9P5R7S9"/>
<dbReference type="CDD" id="cd11296">
    <property type="entry name" value="O-FucT_like"/>
    <property type="match status" value="1"/>
</dbReference>
<dbReference type="GO" id="GO:0006004">
    <property type="term" value="P:fucose metabolic process"/>
    <property type="evidence" value="ECO:0007669"/>
    <property type="project" value="UniProtKB-KW"/>
</dbReference>
<dbReference type="PANTHER" id="PTHR13398">
    <property type="entry name" value="GDP-FUCOSE PROTEIN O-FUCOSYLTRANSFERASE 2"/>
    <property type="match status" value="1"/>
</dbReference>
<evidence type="ECO:0000256" key="3">
    <source>
        <dbReference type="ARBA" id="ARBA00023277"/>
    </source>
</evidence>
<protein>
    <recommendedName>
        <fullName evidence="6">O-fucosyltransferase family protein</fullName>
    </recommendedName>
</protein>